<organism evidence="2 3">
    <name type="scientific">Oscillochloris trichoides DG-6</name>
    <dbReference type="NCBI Taxonomy" id="765420"/>
    <lineage>
        <taxon>Bacteria</taxon>
        <taxon>Bacillati</taxon>
        <taxon>Chloroflexota</taxon>
        <taxon>Chloroflexia</taxon>
        <taxon>Chloroflexales</taxon>
        <taxon>Chloroflexineae</taxon>
        <taxon>Oscillochloridaceae</taxon>
        <taxon>Oscillochloris</taxon>
    </lineage>
</organism>
<proteinExistence type="predicted"/>
<sequence>MSDIIRREEFGEVVILHIITTSVDAVSAAAISAEYEAMRPITVLDFREVSFINSAGISALLKFVVSARKSGYKLFAMHVSPHHQKIFKMVEMSRFMPTIDERDLAEYR</sequence>
<gene>
    <name evidence="2" type="ORF">OSCT_2437</name>
</gene>
<keyword evidence="3" id="KW-1185">Reference proteome</keyword>
<dbReference type="PROSITE" id="PS50801">
    <property type="entry name" value="STAS"/>
    <property type="match status" value="1"/>
</dbReference>
<comment type="caution">
    <text evidence="2">The sequence shown here is derived from an EMBL/GenBank/DDBJ whole genome shotgun (WGS) entry which is preliminary data.</text>
</comment>
<dbReference type="GO" id="GO:0043856">
    <property type="term" value="F:anti-sigma factor antagonist activity"/>
    <property type="evidence" value="ECO:0007669"/>
    <property type="project" value="TreeGrafter"/>
</dbReference>
<dbReference type="SUPFAM" id="SSF52091">
    <property type="entry name" value="SpoIIaa-like"/>
    <property type="match status" value="1"/>
</dbReference>
<protein>
    <submittedName>
        <fullName evidence="2">Sulfate transporter/antisigma-factor antagonist STAS</fullName>
    </submittedName>
</protein>
<dbReference type="Proteomes" id="UP000054010">
    <property type="component" value="Unassembled WGS sequence"/>
</dbReference>
<dbReference type="EMBL" id="ADVR01000106">
    <property type="protein sequence ID" value="EFO79752.1"/>
    <property type="molecule type" value="Genomic_DNA"/>
</dbReference>
<dbReference type="Gene3D" id="3.30.750.24">
    <property type="entry name" value="STAS domain"/>
    <property type="match status" value="1"/>
</dbReference>
<dbReference type="PANTHER" id="PTHR33495">
    <property type="entry name" value="ANTI-SIGMA FACTOR ANTAGONIST TM_1081-RELATED-RELATED"/>
    <property type="match status" value="1"/>
</dbReference>
<dbReference type="Pfam" id="PF01740">
    <property type="entry name" value="STAS"/>
    <property type="match status" value="1"/>
</dbReference>
<dbReference type="OrthoDB" id="160117at2"/>
<evidence type="ECO:0000313" key="2">
    <source>
        <dbReference type="EMBL" id="EFO79752.1"/>
    </source>
</evidence>
<reference evidence="2 3" key="1">
    <citation type="journal article" date="2011" name="J. Bacteriol.">
        <title>Draft genome sequence of the anoxygenic filamentous phototrophic bacterium Oscillochloris trichoides subsp. DG-6.</title>
        <authorList>
            <person name="Kuznetsov B.B."/>
            <person name="Ivanovsky R.N."/>
            <person name="Keppen O.I."/>
            <person name="Sukhacheva M.V."/>
            <person name="Bumazhkin B.K."/>
            <person name="Patutina E.O."/>
            <person name="Beletsky A.V."/>
            <person name="Mardanov A.V."/>
            <person name="Baslerov R.V."/>
            <person name="Panteleeva A.N."/>
            <person name="Kolganova T.V."/>
            <person name="Ravin N.V."/>
            <person name="Skryabin K.G."/>
        </authorList>
    </citation>
    <scope>NUCLEOTIDE SEQUENCE [LARGE SCALE GENOMIC DNA]</scope>
    <source>
        <strain evidence="2 3">DG-6</strain>
    </source>
</reference>
<dbReference type="eggNOG" id="COG1366">
    <property type="taxonomic scope" value="Bacteria"/>
</dbReference>
<evidence type="ECO:0000313" key="3">
    <source>
        <dbReference type="Proteomes" id="UP000054010"/>
    </source>
</evidence>
<dbReference type="InterPro" id="IPR002645">
    <property type="entry name" value="STAS_dom"/>
</dbReference>
<dbReference type="HOGENOM" id="CLU_2194300_0_0_0"/>
<dbReference type="InterPro" id="IPR036513">
    <property type="entry name" value="STAS_dom_sf"/>
</dbReference>
<dbReference type="STRING" id="765420.OSCT_2437"/>
<dbReference type="PANTHER" id="PTHR33495:SF2">
    <property type="entry name" value="ANTI-SIGMA FACTOR ANTAGONIST TM_1081-RELATED"/>
    <property type="match status" value="1"/>
</dbReference>
<name>E1IGI6_9CHLR</name>
<feature type="domain" description="STAS" evidence="1">
    <location>
        <begin position="43"/>
        <end position="108"/>
    </location>
</feature>
<accession>E1IGI6</accession>
<dbReference type="CDD" id="cd07043">
    <property type="entry name" value="STAS_anti-anti-sigma_factors"/>
    <property type="match status" value="1"/>
</dbReference>
<dbReference type="AlphaFoldDB" id="E1IGI6"/>
<evidence type="ECO:0000259" key="1">
    <source>
        <dbReference type="PROSITE" id="PS50801"/>
    </source>
</evidence>